<gene>
    <name evidence="2" type="ORF">BO82DRAFT_165751</name>
</gene>
<protein>
    <recommendedName>
        <fullName evidence="4">IBR domain-containing protein</fullName>
    </recommendedName>
</protein>
<dbReference type="AlphaFoldDB" id="A0A319CJ36"/>
<dbReference type="Proteomes" id="UP000248340">
    <property type="component" value="Unassembled WGS sequence"/>
</dbReference>
<dbReference type="RefSeq" id="XP_025495896.1">
    <property type="nucleotide sequence ID" value="XM_025630298.1"/>
</dbReference>
<feature type="region of interest" description="Disordered" evidence="1">
    <location>
        <begin position="88"/>
        <end position="169"/>
    </location>
</feature>
<dbReference type="GeneID" id="37133039"/>
<organism evidence="2 3">
    <name type="scientific">Aspergillus uvarum CBS 121591</name>
    <dbReference type="NCBI Taxonomy" id="1448315"/>
    <lineage>
        <taxon>Eukaryota</taxon>
        <taxon>Fungi</taxon>
        <taxon>Dikarya</taxon>
        <taxon>Ascomycota</taxon>
        <taxon>Pezizomycotina</taxon>
        <taxon>Eurotiomycetes</taxon>
        <taxon>Eurotiomycetidae</taxon>
        <taxon>Eurotiales</taxon>
        <taxon>Aspergillaceae</taxon>
        <taxon>Aspergillus</taxon>
        <taxon>Aspergillus subgen. Circumdati</taxon>
    </lineage>
</organism>
<evidence type="ECO:0000313" key="2">
    <source>
        <dbReference type="EMBL" id="PYH85696.1"/>
    </source>
</evidence>
<dbReference type="EMBL" id="KZ821679">
    <property type="protein sequence ID" value="PYH85696.1"/>
    <property type="molecule type" value="Genomic_DNA"/>
</dbReference>
<dbReference type="GO" id="GO:0016567">
    <property type="term" value="P:protein ubiquitination"/>
    <property type="evidence" value="ECO:0007669"/>
    <property type="project" value="InterPro"/>
</dbReference>
<dbReference type="VEuPathDB" id="FungiDB:BO82DRAFT_165751"/>
<reference evidence="2 3" key="1">
    <citation type="submission" date="2016-12" db="EMBL/GenBank/DDBJ databases">
        <title>The genomes of Aspergillus section Nigri reveals drivers in fungal speciation.</title>
        <authorList>
            <consortium name="DOE Joint Genome Institute"/>
            <person name="Vesth T.C."/>
            <person name="Nybo J."/>
            <person name="Theobald S."/>
            <person name="Brandl J."/>
            <person name="Frisvad J.C."/>
            <person name="Nielsen K.F."/>
            <person name="Lyhne E.K."/>
            <person name="Kogle M.E."/>
            <person name="Kuo A."/>
            <person name="Riley R."/>
            <person name="Clum A."/>
            <person name="Nolan M."/>
            <person name="Lipzen A."/>
            <person name="Salamov A."/>
            <person name="Henrissat B."/>
            <person name="Wiebenga A."/>
            <person name="De Vries R.P."/>
            <person name="Grigoriev I.V."/>
            <person name="Mortensen U.H."/>
            <person name="Andersen M.R."/>
            <person name="Baker S.E."/>
        </authorList>
    </citation>
    <scope>NUCLEOTIDE SEQUENCE [LARGE SCALE GENOMIC DNA]</scope>
    <source>
        <strain evidence="2 3">CBS 121591</strain>
    </source>
</reference>
<sequence>MSAARRFGWQTCPRCGRLVELDSGCHHMMCLCGVEFCYFCGQVWKTCRCTVPLDPRAEAYERIIERTGNIPPGSIGYIAPVFPGRGHFPPPAGFPPQREFPQDPGRPQDGGLFGMFAGRPRTRSRGPPESPRLLVATSRGGPLPGGPPQSPGPTGDGFHFPLISEPYPI</sequence>
<keyword evidence="3" id="KW-1185">Reference proteome</keyword>
<evidence type="ECO:0000256" key="1">
    <source>
        <dbReference type="SAM" id="MobiDB-lite"/>
    </source>
</evidence>
<accession>A0A319CJ36</accession>
<proteinExistence type="predicted"/>
<dbReference type="STRING" id="1448315.A0A319CJ36"/>
<dbReference type="OrthoDB" id="9977870at2759"/>
<name>A0A319CJ36_9EURO</name>
<dbReference type="InterPro" id="IPR031127">
    <property type="entry name" value="E3_UB_ligase_RBR"/>
</dbReference>
<evidence type="ECO:0000313" key="3">
    <source>
        <dbReference type="Proteomes" id="UP000248340"/>
    </source>
</evidence>
<dbReference type="CDD" id="cd22584">
    <property type="entry name" value="Rcat_RBR_unk"/>
    <property type="match status" value="1"/>
</dbReference>
<dbReference type="PANTHER" id="PTHR11685">
    <property type="entry name" value="RBR FAMILY RING FINGER AND IBR DOMAIN-CONTAINING"/>
    <property type="match status" value="1"/>
</dbReference>
<evidence type="ECO:0008006" key="4">
    <source>
        <dbReference type="Google" id="ProtNLM"/>
    </source>
</evidence>
<dbReference type="GO" id="GO:0004842">
    <property type="term" value="F:ubiquitin-protein transferase activity"/>
    <property type="evidence" value="ECO:0007669"/>
    <property type="project" value="InterPro"/>
</dbReference>
<dbReference type="SUPFAM" id="SSF57850">
    <property type="entry name" value="RING/U-box"/>
    <property type="match status" value="1"/>
</dbReference>
<dbReference type="Gene3D" id="1.20.120.1750">
    <property type="match status" value="1"/>
</dbReference>